<gene>
    <name evidence="1" type="ORF">DFR44_1332</name>
</gene>
<evidence type="ECO:0000313" key="2">
    <source>
        <dbReference type="Proteomes" id="UP000294480"/>
    </source>
</evidence>
<dbReference type="Proteomes" id="UP000294480">
    <property type="component" value="Unassembled WGS sequence"/>
</dbReference>
<protein>
    <submittedName>
        <fullName evidence="1">Uncharacterized protein</fullName>
    </submittedName>
</protein>
<accession>A0A4R6Y0G0</accession>
<comment type="caution">
    <text evidence="1">The sequence shown here is derived from an EMBL/GenBank/DDBJ whole genome shotgun (WGS) entry which is preliminary data.</text>
</comment>
<evidence type="ECO:0000313" key="1">
    <source>
        <dbReference type="EMBL" id="TDR28832.1"/>
    </source>
</evidence>
<reference evidence="1 2" key="1">
    <citation type="submission" date="2019-03" db="EMBL/GenBank/DDBJ databases">
        <title>Genomic Encyclopedia of Type Strains, Phase IV (KMG-IV): sequencing the most valuable type-strain genomes for metagenomic binning, comparative biology and taxonomic classification.</title>
        <authorList>
            <person name="Goeker M."/>
        </authorList>
    </citation>
    <scope>NUCLEOTIDE SEQUENCE [LARGE SCALE GENOMIC DNA]</scope>
    <source>
        <strain evidence="1 2">DSM 102852</strain>
    </source>
</reference>
<dbReference type="OrthoDB" id="583824at2"/>
<dbReference type="AlphaFoldDB" id="A0A4R6Y0G0"/>
<dbReference type="RefSeq" id="WP_133621486.1">
    <property type="nucleotide sequence ID" value="NZ_SNZE01000033.1"/>
</dbReference>
<sequence length="167" mass="19601">MTQAEAAKQQQLERRRQQMWQKILAKVDERDGHCLSEPHEYTNTKSKIWVQCSQGHTFATNWYNLYTGGWCPSCGRNSIRMYTIVDLQNYARTQGGQCLSPKYTNINALYDWQCKRGHRFKAIWWGIYEVWCPYCIEAPDPRARDKFLDSLTQSGQAAHKRKSERAS</sequence>
<dbReference type="EMBL" id="SNZE01000033">
    <property type="protein sequence ID" value="TDR28832.1"/>
    <property type="molecule type" value="Genomic_DNA"/>
</dbReference>
<organism evidence="1 2">
    <name type="scientific">Hydromonas duriensis</name>
    <dbReference type="NCBI Taxonomy" id="1527608"/>
    <lineage>
        <taxon>Bacteria</taxon>
        <taxon>Pseudomonadati</taxon>
        <taxon>Pseudomonadota</taxon>
        <taxon>Betaproteobacteria</taxon>
        <taxon>Burkholderiales</taxon>
        <taxon>Burkholderiaceae</taxon>
        <taxon>Hydromonas</taxon>
    </lineage>
</organism>
<name>A0A4R6Y0G0_9BURK</name>
<keyword evidence="2" id="KW-1185">Reference proteome</keyword>
<proteinExistence type="predicted"/>